<dbReference type="eggNOG" id="COG0564">
    <property type="taxonomic scope" value="Bacteria"/>
</dbReference>
<name>Q2LWV4_SYNAS</name>
<evidence type="ECO:0000259" key="7">
    <source>
        <dbReference type="SMART" id="SM00363"/>
    </source>
</evidence>
<keyword evidence="2 5" id="KW-0694">RNA-binding</keyword>
<accession>Q2LWV4</accession>
<evidence type="ECO:0000256" key="5">
    <source>
        <dbReference type="PROSITE-ProRule" id="PRU00182"/>
    </source>
</evidence>
<dbReference type="GO" id="GO:0016829">
    <property type="term" value="F:lyase activity"/>
    <property type="evidence" value="ECO:0007669"/>
    <property type="project" value="UniProtKB-KW"/>
</dbReference>
<dbReference type="InterPro" id="IPR006225">
    <property type="entry name" value="PsdUridine_synth_RluC/D"/>
</dbReference>
<dbReference type="CDD" id="cd00165">
    <property type="entry name" value="S4"/>
    <property type="match status" value="1"/>
</dbReference>
<dbReference type="FunFam" id="3.30.2350.10:FF:000006">
    <property type="entry name" value="Pseudouridine synthase"/>
    <property type="match status" value="1"/>
</dbReference>
<comment type="function">
    <text evidence="6">Responsible for synthesis of pseudouridine from uracil.</text>
</comment>
<reference evidence="8 9" key="1">
    <citation type="journal article" date="2007" name="Proc. Natl. Acad. Sci. U.S.A.">
        <title>The genome of Syntrophus aciditrophicus: life at the thermodynamic limit of microbial growth.</title>
        <authorList>
            <person name="McInerney M.J."/>
            <person name="Rohlin L."/>
            <person name="Mouttaki H."/>
            <person name="Kim U."/>
            <person name="Krupp R.S."/>
            <person name="Rios-Hernandez L."/>
            <person name="Sieber J."/>
            <person name="Struchtemeyer C.G."/>
            <person name="Bhattacharyya A."/>
            <person name="Campbell J.W."/>
            <person name="Gunsalus R.P."/>
        </authorList>
    </citation>
    <scope>NUCLEOTIDE SEQUENCE [LARGE SCALE GENOMIC DNA]</scope>
    <source>
        <strain evidence="8 9">SB</strain>
    </source>
</reference>
<dbReference type="Pfam" id="PF01479">
    <property type="entry name" value="S4"/>
    <property type="match status" value="1"/>
</dbReference>
<dbReference type="NCBIfam" id="TIGR00005">
    <property type="entry name" value="rluA_subfam"/>
    <property type="match status" value="1"/>
</dbReference>
<dbReference type="InterPro" id="IPR020103">
    <property type="entry name" value="PsdUridine_synth_cat_dom_sf"/>
</dbReference>
<dbReference type="InterPro" id="IPR050188">
    <property type="entry name" value="RluA_PseudoU_synthase"/>
</dbReference>
<dbReference type="CDD" id="cd02869">
    <property type="entry name" value="PseudoU_synth_RluA_like"/>
    <property type="match status" value="1"/>
</dbReference>
<dbReference type="SUPFAM" id="SSF55120">
    <property type="entry name" value="Pseudouridine synthase"/>
    <property type="match status" value="1"/>
</dbReference>
<gene>
    <name evidence="8" type="ORF">SYN_01800</name>
</gene>
<dbReference type="Proteomes" id="UP000001933">
    <property type="component" value="Chromosome"/>
</dbReference>
<dbReference type="AlphaFoldDB" id="Q2LWV4"/>
<organism evidence="8 9">
    <name type="scientific">Syntrophus aciditrophicus (strain SB)</name>
    <dbReference type="NCBI Taxonomy" id="56780"/>
    <lineage>
        <taxon>Bacteria</taxon>
        <taxon>Pseudomonadati</taxon>
        <taxon>Thermodesulfobacteriota</taxon>
        <taxon>Syntrophia</taxon>
        <taxon>Syntrophales</taxon>
        <taxon>Syntrophaceae</taxon>
        <taxon>Syntrophus</taxon>
    </lineage>
</organism>
<dbReference type="InterPro" id="IPR002942">
    <property type="entry name" value="S4_RNA-bd"/>
</dbReference>
<dbReference type="EMBL" id="CP000252">
    <property type="protein sequence ID" value="ABC78565.1"/>
    <property type="molecule type" value="Genomic_DNA"/>
</dbReference>
<dbReference type="Gene3D" id="3.30.2350.10">
    <property type="entry name" value="Pseudouridine synthase"/>
    <property type="match status" value="1"/>
</dbReference>
<evidence type="ECO:0000313" key="9">
    <source>
        <dbReference type="Proteomes" id="UP000001933"/>
    </source>
</evidence>
<dbReference type="PROSITE" id="PS01129">
    <property type="entry name" value="PSI_RLU"/>
    <property type="match status" value="1"/>
</dbReference>
<comment type="similarity">
    <text evidence="1 6">Belongs to the pseudouridine synthase RluA family.</text>
</comment>
<evidence type="ECO:0000256" key="4">
    <source>
        <dbReference type="PIRSR" id="PIRSR606225-1"/>
    </source>
</evidence>
<dbReference type="STRING" id="56780.SYN_01800"/>
<keyword evidence="9" id="KW-1185">Reference proteome</keyword>
<dbReference type="InterPro" id="IPR006224">
    <property type="entry name" value="PsdUridine_synth_RluA-like_CS"/>
</dbReference>
<dbReference type="InterPro" id="IPR036986">
    <property type="entry name" value="S4_RNA-bd_sf"/>
</dbReference>
<dbReference type="GO" id="GO:0000455">
    <property type="term" value="P:enzyme-directed rRNA pseudouridine synthesis"/>
    <property type="evidence" value="ECO:0007669"/>
    <property type="project" value="UniProtKB-ARBA"/>
</dbReference>
<dbReference type="OrthoDB" id="128480at2"/>
<protein>
    <recommendedName>
        <fullName evidence="6">Pseudouridine synthase</fullName>
        <ecNumber evidence="6">5.4.99.-</ecNumber>
    </recommendedName>
</protein>
<comment type="catalytic activity">
    <reaction evidence="6">
        <text>a uridine in RNA = a pseudouridine in RNA</text>
        <dbReference type="Rhea" id="RHEA:48348"/>
        <dbReference type="Rhea" id="RHEA-COMP:12068"/>
        <dbReference type="Rhea" id="RHEA-COMP:12069"/>
        <dbReference type="ChEBI" id="CHEBI:65314"/>
        <dbReference type="ChEBI" id="CHEBI:65315"/>
    </reaction>
</comment>
<dbReference type="GO" id="GO:0003723">
    <property type="term" value="F:RNA binding"/>
    <property type="evidence" value="ECO:0007669"/>
    <property type="project" value="UniProtKB-KW"/>
</dbReference>
<dbReference type="Gene3D" id="3.10.290.10">
    <property type="entry name" value="RNA-binding S4 domain"/>
    <property type="match status" value="1"/>
</dbReference>
<dbReference type="KEGG" id="sat:SYN_01800"/>
<dbReference type="RefSeq" id="WP_011418584.1">
    <property type="nucleotide sequence ID" value="NC_007759.1"/>
</dbReference>
<keyword evidence="8" id="KW-0456">Lyase</keyword>
<feature type="active site" evidence="4">
    <location>
        <position position="143"/>
    </location>
</feature>
<proteinExistence type="inferred from homology"/>
<dbReference type="SMART" id="SM00363">
    <property type="entry name" value="S4"/>
    <property type="match status" value="1"/>
</dbReference>
<dbReference type="PROSITE" id="PS50889">
    <property type="entry name" value="S4"/>
    <property type="match status" value="1"/>
</dbReference>
<sequence length="333" mass="36466">MKGVAPLREYRVTATESGLRLDLFLASHESGFSRARLQRLIESGRVTISGKAAIRASQKLRTGDIVMLEEPPATPLELIPQDIPLSILYEDHDLLVLDKPAGLVVHPAAGHVSGTLVNALLFHCRDLAGIGGVMRPGIVHRLDKDTSGLLVVAKTDAAHQGLALQFKKHQVGKTYQALVYGDPREKTGQIDLPVGRHPVERKKMSTKSRRGKEAATRWRIAERFGVATLLNVDIVTGRTHQIRVHLAAIGHPVVGDAVYGSSKRATTLTDPAVKGRLKEMSRQALHAARLSFTHPVTHKILEFHAPLPADMEDLCAFLRKHCCPDSQLVLQAF</sequence>
<dbReference type="InParanoid" id="Q2LWV4"/>
<dbReference type="EC" id="5.4.99.-" evidence="6"/>
<dbReference type="PANTHER" id="PTHR21600:SF44">
    <property type="entry name" value="RIBOSOMAL LARGE SUBUNIT PSEUDOURIDINE SYNTHASE D"/>
    <property type="match status" value="1"/>
</dbReference>
<dbReference type="HOGENOM" id="CLU_016902_4_4_7"/>
<dbReference type="SUPFAM" id="SSF55174">
    <property type="entry name" value="Alpha-L RNA-binding motif"/>
    <property type="match status" value="1"/>
</dbReference>
<dbReference type="GO" id="GO:0120159">
    <property type="term" value="F:rRNA pseudouridine synthase activity"/>
    <property type="evidence" value="ECO:0007669"/>
    <property type="project" value="UniProtKB-ARBA"/>
</dbReference>
<dbReference type="FunCoup" id="Q2LWV4">
    <property type="interactions" value="533"/>
</dbReference>
<evidence type="ECO:0000256" key="1">
    <source>
        <dbReference type="ARBA" id="ARBA00010876"/>
    </source>
</evidence>
<evidence type="ECO:0000313" key="8">
    <source>
        <dbReference type="EMBL" id="ABC78565.1"/>
    </source>
</evidence>
<feature type="domain" description="RNA-binding S4" evidence="7">
    <location>
        <begin position="19"/>
        <end position="84"/>
    </location>
</feature>
<evidence type="ECO:0000256" key="6">
    <source>
        <dbReference type="RuleBase" id="RU362028"/>
    </source>
</evidence>
<evidence type="ECO:0000256" key="2">
    <source>
        <dbReference type="ARBA" id="ARBA00022884"/>
    </source>
</evidence>
<dbReference type="PANTHER" id="PTHR21600">
    <property type="entry name" value="MITOCHONDRIAL RNA PSEUDOURIDINE SYNTHASE"/>
    <property type="match status" value="1"/>
</dbReference>
<evidence type="ECO:0000256" key="3">
    <source>
        <dbReference type="ARBA" id="ARBA00023235"/>
    </source>
</evidence>
<dbReference type="Pfam" id="PF00849">
    <property type="entry name" value="PseudoU_synth_2"/>
    <property type="match status" value="1"/>
</dbReference>
<keyword evidence="3 6" id="KW-0413">Isomerase</keyword>
<dbReference type="InterPro" id="IPR006145">
    <property type="entry name" value="PsdUridine_synth_RsuA/RluA"/>
</dbReference>